<keyword evidence="4 5" id="KW-0472">Membrane</keyword>
<feature type="transmembrane region" description="Helical" evidence="5">
    <location>
        <begin position="12"/>
        <end position="45"/>
    </location>
</feature>
<evidence type="ECO:0000256" key="3">
    <source>
        <dbReference type="ARBA" id="ARBA00022989"/>
    </source>
</evidence>
<evidence type="ECO:0008006" key="8">
    <source>
        <dbReference type="Google" id="ProtNLM"/>
    </source>
</evidence>
<dbReference type="Pfam" id="PF02361">
    <property type="entry name" value="CbiQ"/>
    <property type="match status" value="1"/>
</dbReference>
<sequence>MRSKGGLGLSSEFFCAVLVSITAPFMGMRGLLLVLGFLLIGMWLMEVEFGVLLDGLKVVLPFIAIAVVLRLTFGVGSSSTPTGSLEYFLRLLLMFLPFLILAETSKPSELRDLLLNLGFPLWLVISVFLLMKNVEAGKRILREVKIAQTSRGMDFNRGNFVARLWNSKTLVIPLVAWGLVRSGDLSRSLEARGFSLEKKPTTLTDGGIGGKDILTMGVMLLILAIALKL</sequence>
<dbReference type="CDD" id="cd16914">
    <property type="entry name" value="EcfT"/>
    <property type="match status" value="1"/>
</dbReference>
<dbReference type="InterPro" id="IPR003339">
    <property type="entry name" value="ABC/ECF_trnsptr_transmembrane"/>
</dbReference>
<keyword evidence="2 5" id="KW-0812">Transmembrane</keyword>
<evidence type="ECO:0000313" key="7">
    <source>
        <dbReference type="Proteomes" id="UP000250179"/>
    </source>
</evidence>
<proteinExistence type="predicted"/>
<feature type="transmembrane region" description="Helical" evidence="5">
    <location>
        <begin position="51"/>
        <end position="73"/>
    </location>
</feature>
<evidence type="ECO:0000256" key="4">
    <source>
        <dbReference type="ARBA" id="ARBA00023136"/>
    </source>
</evidence>
<gene>
    <name evidence="6" type="ORF">A3L09_03680</name>
</gene>
<accession>A0A2Z2MCU9</accession>
<dbReference type="KEGG" id="tprf:A3L09_03680"/>
<evidence type="ECO:0000256" key="2">
    <source>
        <dbReference type="ARBA" id="ARBA00022692"/>
    </source>
</evidence>
<organism evidence="6 7">
    <name type="scientific">Thermococcus profundus</name>
    <dbReference type="NCBI Taxonomy" id="49899"/>
    <lineage>
        <taxon>Archaea</taxon>
        <taxon>Methanobacteriati</taxon>
        <taxon>Methanobacteriota</taxon>
        <taxon>Thermococci</taxon>
        <taxon>Thermococcales</taxon>
        <taxon>Thermococcaceae</taxon>
        <taxon>Thermococcus</taxon>
    </lineage>
</organism>
<dbReference type="GO" id="GO:0005886">
    <property type="term" value="C:plasma membrane"/>
    <property type="evidence" value="ECO:0007669"/>
    <property type="project" value="UniProtKB-ARBA"/>
</dbReference>
<keyword evidence="7" id="KW-1185">Reference proteome</keyword>
<dbReference type="Proteomes" id="UP000250179">
    <property type="component" value="Chromosome"/>
</dbReference>
<protein>
    <recommendedName>
        <fullName evidence="8">Cobalt ABC transporter permease</fullName>
    </recommendedName>
</protein>
<feature type="transmembrane region" description="Helical" evidence="5">
    <location>
        <begin position="85"/>
        <end position="102"/>
    </location>
</feature>
<name>A0A2Z2MCU9_THEPR</name>
<reference evidence="6 7" key="1">
    <citation type="submission" date="2016-03" db="EMBL/GenBank/DDBJ databases">
        <title>Complete genome sequence of Thermococcus profundus strain DT5432.</title>
        <authorList>
            <person name="Oger P.M."/>
        </authorList>
    </citation>
    <scope>NUCLEOTIDE SEQUENCE [LARGE SCALE GENOMIC DNA]</scope>
    <source>
        <strain evidence="6 7">DT 5432</strain>
    </source>
</reference>
<evidence type="ECO:0000313" key="6">
    <source>
        <dbReference type="EMBL" id="ASJ02415.1"/>
    </source>
</evidence>
<keyword evidence="3 5" id="KW-1133">Transmembrane helix</keyword>
<evidence type="ECO:0000256" key="5">
    <source>
        <dbReference type="SAM" id="Phobius"/>
    </source>
</evidence>
<feature type="transmembrane region" description="Helical" evidence="5">
    <location>
        <begin position="114"/>
        <end position="131"/>
    </location>
</feature>
<dbReference type="EMBL" id="CP014862">
    <property type="protein sequence ID" value="ASJ02415.1"/>
    <property type="molecule type" value="Genomic_DNA"/>
</dbReference>
<comment type="subcellular location">
    <subcellularLocation>
        <location evidence="1">Membrane</location>
        <topology evidence="1">Multi-pass membrane protein</topology>
    </subcellularLocation>
</comment>
<evidence type="ECO:0000256" key="1">
    <source>
        <dbReference type="ARBA" id="ARBA00004141"/>
    </source>
</evidence>
<dbReference type="AlphaFoldDB" id="A0A2Z2MCU9"/>